<dbReference type="Proteomes" id="UP000245207">
    <property type="component" value="Unassembled WGS sequence"/>
</dbReference>
<accession>A0A2U1KLS7</accession>
<dbReference type="AlphaFoldDB" id="A0A2U1KLS7"/>
<comment type="caution">
    <text evidence="1">The sequence shown here is derived from an EMBL/GenBank/DDBJ whole genome shotgun (WGS) entry which is preliminary data.</text>
</comment>
<proteinExistence type="predicted"/>
<name>A0A2U1KLS7_ARTAN</name>
<evidence type="ECO:0000313" key="1">
    <source>
        <dbReference type="EMBL" id="PWA37734.1"/>
    </source>
</evidence>
<reference evidence="1 2" key="1">
    <citation type="journal article" date="2018" name="Mol. Plant">
        <title>The genome of Artemisia annua provides insight into the evolution of Asteraceae family and artemisinin biosynthesis.</title>
        <authorList>
            <person name="Shen Q."/>
            <person name="Zhang L."/>
            <person name="Liao Z."/>
            <person name="Wang S."/>
            <person name="Yan T."/>
            <person name="Shi P."/>
            <person name="Liu M."/>
            <person name="Fu X."/>
            <person name="Pan Q."/>
            <person name="Wang Y."/>
            <person name="Lv Z."/>
            <person name="Lu X."/>
            <person name="Zhang F."/>
            <person name="Jiang W."/>
            <person name="Ma Y."/>
            <person name="Chen M."/>
            <person name="Hao X."/>
            <person name="Li L."/>
            <person name="Tang Y."/>
            <person name="Lv G."/>
            <person name="Zhou Y."/>
            <person name="Sun X."/>
            <person name="Brodelius P.E."/>
            <person name="Rose J.K.C."/>
            <person name="Tang K."/>
        </authorList>
    </citation>
    <scope>NUCLEOTIDE SEQUENCE [LARGE SCALE GENOMIC DNA]</scope>
    <source>
        <strain evidence="2">cv. Huhao1</strain>
        <tissue evidence="1">Leaf</tissue>
    </source>
</reference>
<dbReference type="EMBL" id="PKPP01016424">
    <property type="protein sequence ID" value="PWA37734.1"/>
    <property type="molecule type" value="Genomic_DNA"/>
</dbReference>
<evidence type="ECO:0000313" key="2">
    <source>
        <dbReference type="Proteomes" id="UP000245207"/>
    </source>
</evidence>
<dbReference type="OrthoDB" id="1747966at2759"/>
<organism evidence="1 2">
    <name type="scientific">Artemisia annua</name>
    <name type="common">Sweet wormwood</name>
    <dbReference type="NCBI Taxonomy" id="35608"/>
    <lineage>
        <taxon>Eukaryota</taxon>
        <taxon>Viridiplantae</taxon>
        <taxon>Streptophyta</taxon>
        <taxon>Embryophyta</taxon>
        <taxon>Tracheophyta</taxon>
        <taxon>Spermatophyta</taxon>
        <taxon>Magnoliopsida</taxon>
        <taxon>eudicotyledons</taxon>
        <taxon>Gunneridae</taxon>
        <taxon>Pentapetalae</taxon>
        <taxon>asterids</taxon>
        <taxon>campanulids</taxon>
        <taxon>Asterales</taxon>
        <taxon>Asteraceae</taxon>
        <taxon>Asteroideae</taxon>
        <taxon>Anthemideae</taxon>
        <taxon>Artemisiinae</taxon>
        <taxon>Artemisia</taxon>
    </lineage>
</organism>
<protein>
    <submittedName>
        <fullName evidence="1">Uncharacterized protein</fullName>
    </submittedName>
</protein>
<gene>
    <name evidence="1" type="ORF">CTI12_AA587630</name>
</gene>
<dbReference type="STRING" id="35608.A0A2U1KLS7"/>
<keyword evidence="2" id="KW-1185">Reference proteome</keyword>
<sequence length="94" mass="10219">MGGIDGVKSELAHVAVENGKKETNVNGHVGEIDFCESVHVEKSPDTSFITDYIARSTPVKISPWTLARLDAEEVSEAAAEGRKRSKILQPVSRK</sequence>